<dbReference type="SUPFAM" id="SSF103473">
    <property type="entry name" value="MFS general substrate transporter"/>
    <property type="match status" value="1"/>
</dbReference>
<evidence type="ECO:0000256" key="3">
    <source>
        <dbReference type="ARBA" id="ARBA00022692"/>
    </source>
</evidence>
<name>A0A379D9Q4_9FIRM</name>
<dbReference type="PANTHER" id="PTHR23530">
    <property type="entry name" value="TRANSPORT PROTEIN-RELATED"/>
    <property type="match status" value="1"/>
</dbReference>
<gene>
    <name evidence="8" type="ORF">NCTC11088_00031</name>
</gene>
<feature type="transmembrane region" description="Helical" evidence="6">
    <location>
        <begin position="134"/>
        <end position="151"/>
    </location>
</feature>
<dbReference type="InterPro" id="IPR020846">
    <property type="entry name" value="MFS_dom"/>
</dbReference>
<evidence type="ECO:0000313" key="9">
    <source>
        <dbReference type="Proteomes" id="UP000254777"/>
    </source>
</evidence>
<reference evidence="8 9" key="1">
    <citation type="submission" date="2018-06" db="EMBL/GenBank/DDBJ databases">
        <authorList>
            <consortium name="Pathogen Informatics"/>
            <person name="Doyle S."/>
        </authorList>
    </citation>
    <scope>NUCLEOTIDE SEQUENCE [LARGE SCALE GENOMIC DNA]</scope>
    <source>
        <strain evidence="8 9">NCTC11088</strain>
    </source>
</reference>
<dbReference type="InterPro" id="IPR053160">
    <property type="entry name" value="MFS_DHA3_Transporter"/>
</dbReference>
<feature type="transmembrane region" description="Helical" evidence="6">
    <location>
        <begin position="157"/>
        <end position="178"/>
    </location>
</feature>
<feature type="transmembrane region" description="Helical" evidence="6">
    <location>
        <begin position="273"/>
        <end position="290"/>
    </location>
</feature>
<proteinExistence type="predicted"/>
<dbReference type="PROSITE" id="PS50850">
    <property type="entry name" value="MFS"/>
    <property type="match status" value="1"/>
</dbReference>
<feature type="transmembrane region" description="Helical" evidence="6">
    <location>
        <begin position="93"/>
        <end position="113"/>
    </location>
</feature>
<evidence type="ECO:0000256" key="5">
    <source>
        <dbReference type="ARBA" id="ARBA00023136"/>
    </source>
</evidence>
<evidence type="ECO:0000256" key="1">
    <source>
        <dbReference type="ARBA" id="ARBA00004651"/>
    </source>
</evidence>
<dbReference type="GO" id="GO:0005886">
    <property type="term" value="C:plasma membrane"/>
    <property type="evidence" value="ECO:0007669"/>
    <property type="project" value="UniProtKB-SubCell"/>
</dbReference>
<dbReference type="InterPro" id="IPR011701">
    <property type="entry name" value="MFS"/>
</dbReference>
<dbReference type="Gene3D" id="1.20.1250.20">
    <property type="entry name" value="MFS general substrate transporter like domains"/>
    <property type="match status" value="1"/>
</dbReference>
<dbReference type="RefSeq" id="WP_004822348.1">
    <property type="nucleotide sequence ID" value="NZ_UGTH01000001.1"/>
</dbReference>
<evidence type="ECO:0000256" key="4">
    <source>
        <dbReference type="ARBA" id="ARBA00022989"/>
    </source>
</evidence>
<dbReference type="PANTHER" id="PTHR23530:SF1">
    <property type="entry name" value="PERMEASE, MAJOR FACILITATOR SUPERFAMILY-RELATED"/>
    <property type="match status" value="1"/>
</dbReference>
<dbReference type="CDD" id="cd06174">
    <property type="entry name" value="MFS"/>
    <property type="match status" value="1"/>
</dbReference>
<dbReference type="InterPro" id="IPR036259">
    <property type="entry name" value="MFS_trans_sf"/>
</dbReference>
<dbReference type="PROSITE" id="PS00216">
    <property type="entry name" value="SUGAR_TRANSPORT_1"/>
    <property type="match status" value="1"/>
</dbReference>
<evidence type="ECO:0000259" key="7">
    <source>
        <dbReference type="PROSITE" id="PS50850"/>
    </source>
</evidence>
<keyword evidence="4 6" id="KW-1133">Transmembrane helix</keyword>
<keyword evidence="3 6" id="KW-0812">Transmembrane</keyword>
<feature type="transmembrane region" description="Helical" evidence="6">
    <location>
        <begin position="43"/>
        <end position="63"/>
    </location>
</feature>
<dbReference type="EMBL" id="UGTH01000001">
    <property type="protein sequence ID" value="SUB74301.1"/>
    <property type="molecule type" value="Genomic_DNA"/>
</dbReference>
<feature type="transmembrane region" description="Helical" evidence="6">
    <location>
        <begin position="209"/>
        <end position="229"/>
    </location>
</feature>
<evidence type="ECO:0000256" key="6">
    <source>
        <dbReference type="SAM" id="Phobius"/>
    </source>
</evidence>
<comment type="subcellular location">
    <subcellularLocation>
        <location evidence="1">Cell membrane</location>
        <topology evidence="1">Multi-pass membrane protein</topology>
    </subcellularLocation>
</comment>
<keyword evidence="5 6" id="KW-0472">Membrane</keyword>
<sequence>MKSKTHIKFYIISFLQFLMEEIVGTSLIIFLLYKDLSLKEVNFLLAFGFFIVWIGEIPTGLVADKYGRKASIIIGLILHLIYLYTFIEKQGYYILLFASIFSGLYTCFISGSLEAWVVENTDRQIEEIFSNNNIIRNVAGIVAGILGAILASKNLVYPWIFSFVISIVLLIFMIFFVSDNFRYMSGDKKQTIKSISMDSLSIVKNNREIFMIFIVALFIALSNSAANVFQQPRFLGTSNYPIWIMGILKVLFSVAMILGIYIAKIISKNREDYYGVSITCFILFCFLMLSSLSNKFYFILPMFILYEIGRGMYPVTSQIFINKRIPNEYRATLLSLLSSFFQFGMCMGLIITGIISKSYINLESNQMPIQISWAICSIFALIAFCVIKIAKVKKASH</sequence>
<evidence type="ECO:0000256" key="2">
    <source>
        <dbReference type="ARBA" id="ARBA00022448"/>
    </source>
</evidence>
<dbReference type="InterPro" id="IPR005829">
    <property type="entry name" value="Sugar_transporter_CS"/>
</dbReference>
<keyword evidence="2" id="KW-0813">Transport</keyword>
<feature type="transmembrane region" description="Helical" evidence="6">
    <location>
        <begin position="70"/>
        <end position="87"/>
    </location>
</feature>
<feature type="transmembrane region" description="Helical" evidence="6">
    <location>
        <begin position="367"/>
        <end position="387"/>
    </location>
</feature>
<protein>
    <submittedName>
        <fullName evidence="8">Arabinose efflux permease</fullName>
    </submittedName>
</protein>
<dbReference type="Pfam" id="PF07690">
    <property type="entry name" value="MFS_1"/>
    <property type="match status" value="1"/>
</dbReference>
<feature type="transmembrane region" description="Helical" evidence="6">
    <location>
        <begin position="9"/>
        <end position="31"/>
    </location>
</feature>
<dbReference type="AlphaFoldDB" id="A0A379D9Q4"/>
<dbReference type="GO" id="GO:0022857">
    <property type="term" value="F:transmembrane transporter activity"/>
    <property type="evidence" value="ECO:0007669"/>
    <property type="project" value="InterPro"/>
</dbReference>
<accession>A0A379D9Q4</accession>
<feature type="transmembrane region" description="Helical" evidence="6">
    <location>
        <begin position="296"/>
        <end position="313"/>
    </location>
</feature>
<feature type="domain" description="Major facilitator superfamily (MFS) profile" evidence="7">
    <location>
        <begin position="1"/>
        <end position="391"/>
    </location>
</feature>
<feature type="transmembrane region" description="Helical" evidence="6">
    <location>
        <begin position="241"/>
        <end position="261"/>
    </location>
</feature>
<feature type="transmembrane region" description="Helical" evidence="6">
    <location>
        <begin position="333"/>
        <end position="355"/>
    </location>
</feature>
<organism evidence="8 9">
    <name type="scientific">Peptoniphilus indolicus</name>
    <dbReference type="NCBI Taxonomy" id="33030"/>
    <lineage>
        <taxon>Bacteria</taxon>
        <taxon>Bacillati</taxon>
        <taxon>Bacillota</taxon>
        <taxon>Tissierellia</taxon>
        <taxon>Tissierellales</taxon>
        <taxon>Peptoniphilaceae</taxon>
        <taxon>Peptoniphilus</taxon>
    </lineage>
</organism>
<dbReference type="Proteomes" id="UP000254777">
    <property type="component" value="Unassembled WGS sequence"/>
</dbReference>
<evidence type="ECO:0000313" key="8">
    <source>
        <dbReference type="EMBL" id="SUB74301.1"/>
    </source>
</evidence>